<organism evidence="1 2">
    <name type="scientific">Paracidovorax konjaci</name>
    <dbReference type="NCBI Taxonomy" id="32040"/>
    <lineage>
        <taxon>Bacteria</taxon>
        <taxon>Pseudomonadati</taxon>
        <taxon>Pseudomonadota</taxon>
        <taxon>Betaproteobacteria</taxon>
        <taxon>Burkholderiales</taxon>
        <taxon>Comamonadaceae</taxon>
        <taxon>Paracidovorax</taxon>
    </lineage>
</organism>
<evidence type="ECO:0000313" key="1">
    <source>
        <dbReference type="EMBL" id="SFD62960.1"/>
    </source>
</evidence>
<dbReference type="EMBL" id="FOMQ01000004">
    <property type="protein sequence ID" value="SFD62960.1"/>
    <property type="molecule type" value="Genomic_DNA"/>
</dbReference>
<keyword evidence="2" id="KW-1185">Reference proteome</keyword>
<dbReference type="Proteomes" id="UP000199517">
    <property type="component" value="Unassembled WGS sequence"/>
</dbReference>
<dbReference type="AlphaFoldDB" id="A0A1I1U4Z8"/>
<protein>
    <submittedName>
        <fullName evidence="1">Uncharacterized protein</fullName>
    </submittedName>
</protein>
<reference evidence="2" key="1">
    <citation type="submission" date="2016-10" db="EMBL/GenBank/DDBJ databases">
        <authorList>
            <person name="Varghese N."/>
            <person name="Submissions S."/>
        </authorList>
    </citation>
    <scope>NUCLEOTIDE SEQUENCE [LARGE SCALE GENOMIC DNA]</scope>
    <source>
        <strain evidence="2">DSM 7481</strain>
    </source>
</reference>
<name>A0A1I1U4Z8_9BURK</name>
<sequence length="41" mass="4878">MPAERTGGRWVVCSYIVKNGRKIYPKNGKCFRFWVDDSKRK</sequence>
<accession>A0A1I1U4Z8</accession>
<evidence type="ECO:0000313" key="2">
    <source>
        <dbReference type="Proteomes" id="UP000199517"/>
    </source>
</evidence>
<gene>
    <name evidence="1" type="ORF">SAMN04489710_104115</name>
</gene>
<proteinExistence type="predicted"/>